<sequence length="509" mass="56833">MIHSFMTSSSSSLSERIKQDRQGLISNPLSLMTALHNEFKIISDKGKQIEQLFHQKLLDPNTGVFRDVSRVMELTNARTDASENIEASEPVKVVHPSQVDIAVVENNSSTSAPSSTTESDPATSPLMMIKQFVETCSSETQVFSSESISSIKDMTQKLLSCFDQLKDHMKDDGDSMIPSGCLFSLVACCVAALLREIENNAKKEWQAFYGDVKQTIQEFYTELTGSVMEAFSKLKEITVATFKEIQQTILKTMECAKGFTKEVITETEQISERHLLGLLSMNNILKSLKEKNFLTSQFEQLHVEFKQVLNHFSTSFVTGLVQGMLKPVVKFTKNIGDIVKELLSSSLNAMIQLFEKFVELVKSTPDRVKNIFDFSHHCVAALCLSKPQELIDQTVDSAKKLLSSVPLENIVGALKALKEFVEKQFSKGNVVSEYAEQLKEVTSEISIAIHEQNSLLTKLDSNLDDIKKIVAEIEEKGVNSIVDKAEHVIDKVTDVLHVPSPIPLIKKLF</sequence>
<dbReference type="AlphaFoldDB" id="A0A6A5BCL0"/>
<comment type="caution">
    <text evidence="1">The sequence shown here is derived from an EMBL/GenBank/DDBJ whole genome shotgun (WGS) entry which is preliminary data.</text>
</comment>
<dbReference type="EMBL" id="VFQX01000043">
    <property type="protein sequence ID" value="KAF0975653.1"/>
    <property type="molecule type" value="Genomic_DNA"/>
</dbReference>
<reference evidence="1 2" key="1">
    <citation type="journal article" date="2019" name="Sci. Rep.">
        <title>Nanopore sequencing improves the draft genome of the human pathogenic amoeba Naegleria fowleri.</title>
        <authorList>
            <person name="Liechti N."/>
            <person name="Schurch N."/>
            <person name="Bruggmann R."/>
            <person name="Wittwer M."/>
        </authorList>
    </citation>
    <scope>NUCLEOTIDE SEQUENCE [LARGE SCALE GENOMIC DNA]</scope>
    <source>
        <strain evidence="1 2">ATCC 30894</strain>
    </source>
</reference>
<protein>
    <submittedName>
        <fullName evidence="1">Uncharacterized protein</fullName>
    </submittedName>
</protein>
<keyword evidence="2" id="KW-1185">Reference proteome</keyword>
<gene>
    <name evidence="1" type="ORF">FDP41_004981</name>
</gene>
<dbReference type="Proteomes" id="UP000444721">
    <property type="component" value="Unassembled WGS sequence"/>
</dbReference>
<dbReference type="InterPro" id="IPR016024">
    <property type="entry name" value="ARM-type_fold"/>
</dbReference>
<evidence type="ECO:0000313" key="1">
    <source>
        <dbReference type="EMBL" id="KAF0975653.1"/>
    </source>
</evidence>
<name>A0A6A5BCL0_NAEFO</name>
<dbReference type="RefSeq" id="XP_044560366.1">
    <property type="nucleotide sequence ID" value="XM_044708454.1"/>
</dbReference>
<proteinExistence type="predicted"/>
<dbReference type="VEuPathDB" id="AmoebaDB:NfTy_050840"/>
<accession>A0A6A5BCL0</accession>
<dbReference type="SUPFAM" id="SSF48371">
    <property type="entry name" value="ARM repeat"/>
    <property type="match status" value="1"/>
</dbReference>
<organism evidence="1 2">
    <name type="scientific">Naegleria fowleri</name>
    <name type="common">Brain eating amoeba</name>
    <dbReference type="NCBI Taxonomy" id="5763"/>
    <lineage>
        <taxon>Eukaryota</taxon>
        <taxon>Discoba</taxon>
        <taxon>Heterolobosea</taxon>
        <taxon>Tetramitia</taxon>
        <taxon>Eutetramitia</taxon>
        <taxon>Vahlkampfiidae</taxon>
        <taxon>Naegleria</taxon>
    </lineage>
</organism>
<evidence type="ECO:0000313" key="2">
    <source>
        <dbReference type="Proteomes" id="UP000444721"/>
    </source>
</evidence>
<dbReference type="VEuPathDB" id="AmoebaDB:FDP41_004981"/>
<dbReference type="GeneID" id="68112199"/>
<dbReference type="OrthoDB" id="10338066at2759"/>
<dbReference type="VEuPathDB" id="AmoebaDB:NF0125150"/>